<dbReference type="Proteomes" id="UP001372338">
    <property type="component" value="Unassembled WGS sequence"/>
</dbReference>
<proteinExistence type="inferred from homology"/>
<reference evidence="4 5" key="1">
    <citation type="submission" date="2024-01" db="EMBL/GenBank/DDBJ databases">
        <title>The genomes of 5 underutilized Papilionoideae crops provide insights into root nodulation and disease resistanc.</title>
        <authorList>
            <person name="Yuan L."/>
        </authorList>
    </citation>
    <scope>NUCLEOTIDE SEQUENCE [LARGE SCALE GENOMIC DNA]</scope>
    <source>
        <strain evidence="4">ZHUSHIDOU_FW_LH</strain>
        <tissue evidence="4">Leaf</tissue>
    </source>
</reference>
<dbReference type="GO" id="GO:0009611">
    <property type="term" value="P:response to wounding"/>
    <property type="evidence" value="ECO:0007669"/>
    <property type="project" value="InterPro"/>
</dbReference>
<dbReference type="PANTHER" id="PTHR33091">
    <property type="entry name" value="PROTEIN, PUTATIVE, EXPRESSED-RELATED"/>
    <property type="match status" value="1"/>
</dbReference>
<dbReference type="AlphaFoldDB" id="A0AAN9FEN4"/>
<sequence>MKLDAGKSSWEELVGINGGVATQIIMRENPRVKARTVAEGSAVTDNFRCDRVLVFVDNQNTVTEVPVIG</sequence>
<dbReference type="SUPFAM" id="SSF54654">
    <property type="entry name" value="CI-2 family of serine protease inhibitors"/>
    <property type="match status" value="1"/>
</dbReference>
<dbReference type="EMBL" id="JAYWIO010000003">
    <property type="protein sequence ID" value="KAK7274964.1"/>
    <property type="molecule type" value="Genomic_DNA"/>
</dbReference>
<evidence type="ECO:0000313" key="5">
    <source>
        <dbReference type="Proteomes" id="UP001372338"/>
    </source>
</evidence>
<keyword evidence="2" id="KW-0646">Protease inhibitor</keyword>
<dbReference type="GO" id="GO:0004867">
    <property type="term" value="F:serine-type endopeptidase inhibitor activity"/>
    <property type="evidence" value="ECO:0007669"/>
    <property type="project" value="UniProtKB-KW"/>
</dbReference>
<dbReference type="Pfam" id="PF00280">
    <property type="entry name" value="potato_inhibit"/>
    <property type="match status" value="1"/>
</dbReference>
<dbReference type="Gene3D" id="3.30.10.10">
    <property type="entry name" value="Trypsin Inhibitor V, subunit A"/>
    <property type="match status" value="1"/>
</dbReference>
<dbReference type="PANTHER" id="PTHR33091:SF101">
    <property type="entry name" value="INHIBITOR OF TRYPSIN AND HAGEMAN FACTOR-LIKE PROTEIN"/>
    <property type="match status" value="1"/>
</dbReference>
<comment type="similarity">
    <text evidence="1">Belongs to the protease inhibitor I13 (potato type I serine protease inhibitor) family.</text>
</comment>
<name>A0AAN9FEN4_CROPI</name>
<dbReference type="PRINTS" id="PR00292">
    <property type="entry name" value="POTATOINHBTR"/>
</dbReference>
<gene>
    <name evidence="4" type="ORF">RIF29_16067</name>
</gene>
<dbReference type="InterPro" id="IPR000864">
    <property type="entry name" value="Prot_inh_pot1"/>
</dbReference>
<keyword evidence="3" id="KW-0722">Serine protease inhibitor</keyword>
<evidence type="ECO:0000256" key="2">
    <source>
        <dbReference type="ARBA" id="ARBA00022690"/>
    </source>
</evidence>
<evidence type="ECO:0000256" key="1">
    <source>
        <dbReference type="ARBA" id="ARBA00008210"/>
    </source>
</evidence>
<protein>
    <submittedName>
        <fullName evidence="4">Uncharacterized protein</fullName>
    </submittedName>
</protein>
<keyword evidence="5" id="KW-1185">Reference proteome</keyword>
<evidence type="ECO:0000313" key="4">
    <source>
        <dbReference type="EMBL" id="KAK7274964.1"/>
    </source>
</evidence>
<accession>A0AAN9FEN4</accession>
<dbReference type="InterPro" id="IPR036354">
    <property type="entry name" value="Prot_inh_pot1_sf"/>
</dbReference>
<organism evidence="4 5">
    <name type="scientific">Crotalaria pallida</name>
    <name type="common">Smooth rattlebox</name>
    <name type="synonym">Crotalaria striata</name>
    <dbReference type="NCBI Taxonomy" id="3830"/>
    <lineage>
        <taxon>Eukaryota</taxon>
        <taxon>Viridiplantae</taxon>
        <taxon>Streptophyta</taxon>
        <taxon>Embryophyta</taxon>
        <taxon>Tracheophyta</taxon>
        <taxon>Spermatophyta</taxon>
        <taxon>Magnoliopsida</taxon>
        <taxon>eudicotyledons</taxon>
        <taxon>Gunneridae</taxon>
        <taxon>Pentapetalae</taxon>
        <taxon>rosids</taxon>
        <taxon>fabids</taxon>
        <taxon>Fabales</taxon>
        <taxon>Fabaceae</taxon>
        <taxon>Papilionoideae</taxon>
        <taxon>50 kb inversion clade</taxon>
        <taxon>genistoids sensu lato</taxon>
        <taxon>core genistoids</taxon>
        <taxon>Crotalarieae</taxon>
        <taxon>Crotalaria</taxon>
    </lineage>
</organism>
<evidence type="ECO:0000256" key="3">
    <source>
        <dbReference type="ARBA" id="ARBA00022900"/>
    </source>
</evidence>
<comment type="caution">
    <text evidence="4">The sequence shown here is derived from an EMBL/GenBank/DDBJ whole genome shotgun (WGS) entry which is preliminary data.</text>
</comment>